<comment type="similarity">
    <text evidence="7">Belongs to the binding-protein-dependent transport system permease family.</text>
</comment>
<feature type="transmembrane region" description="Helical" evidence="7">
    <location>
        <begin position="231"/>
        <end position="253"/>
    </location>
</feature>
<gene>
    <name evidence="9" type="ORF">G3T38_17510</name>
</gene>
<keyword evidence="4 7" id="KW-0812">Transmembrane</keyword>
<evidence type="ECO:0000256" key="7">
    <source>
        <dbReference type="RuleBase" id="RU363032"/>
    </source>
</evidence>
<feature type="transmembrane region" description="Helical" evidence="7">
    <location>
        <begin position="480"/>
        <end position="505"/>
    </location>
</feature>
<keyword evidence="3" id="KW-1003">Cell membrane</keyword>
<dbReference type="PANTHER" id="PTHR43163:SF6">
    <property type="entry name" value="DIPEPTIDE TRANSPORT SYSTEM PERMEASE PROTEIN DPPB-RELATED"/>
    <property type="match status" value="1"/>
</dbReference>
<feature type="domain" description="ABC transmembrane type-1" evidence="8">
    <location>
        <begin position="101"/>
        <end position="502"/>
    </location>
</feature>
<name>A0A6P0HRR6_9ACTN</name>
<feature type="transmembrane region" description="Helical" evidence="7">
    <location>
        <begin position="12"/>
        <end position="31"/>
    </location>
</feature>
<protein>
    <submittedName>
        <fullName evidence="9">ABC transporter permease</fullName>
    </submittedName>
</protein>
<proteinExistence type="inferred from homology"/>
<comment type="caution">
    <text evidence="9">The sequence shown here is derived from an EMBL/GenBank/DDBJ whole genome shotgun (WGS) entry which is preliminary data.</text>
</comment>
<dbReference type="GO" id="GO:0005886">
    <property type="term" value="C:plasma membrane"/>
    <property type="evidence" value="ECO:0007669"/>
    <property type="project" value="UniProtKB-SubCell"/>
</dbReference>
<dbReference type="InterPro" id="IPR035906">
    <property type="entry name" value="MetI-like_sf"/>
</dbReference>
<feature type="transmembrane region" description="Helical" evidence="7">
    <location>
        <begin position="315"/>
        <end position="333"/>
    </location>
</feature>
<evidence type="ECO:0000256" key="1">
    <source>
        <dbReference type="ARBA" id="ARBA00004651"/>
    </source>
</evidence>
<reference evidence="9 10" key="1">
    <citation type="journal article" date="2014" name="Int. J. Syst. Evol. Microbiol.">
        <title>Nocardioides zeae sp. nov., isolated from the stem of Zea mays.</title>
        <authorList>
            <person name="Glaeser S.P."/>
            <person name="McInroy J.A."/>
            <person name="Busse H.J."/>
            <person name="Kampfer P."/>
        </authorList>
    </citation>
    <scope>NUCLEOTIDE SEQUENCE [LARGE SCALE GENOMIC DNA]</scope>
    <source>
        <strain evidence="9 10">JCM 30728</strain>
    </source>
</reference>
<comment type="subcellular location">
    <subcellularLocation>
        <location evidence="1 7">Cell membrane</location>
        <topology evidence="1 7">Multi-pass membrane protein</topology>
    </subcellularLocation>
</comment>
<dbReference type="Gene3D" id="1.10.3720.10">
    <property type="entry name" value="MetI-like"/>
    <property type="match status" value="1"/>
</dbReference>
<evidence type="ECO:0000256" key="4">
    <source>
        <dbReference type="ARBA" id="ARBA00022692"/>
    </source>
</evidence>
<sequence length="513" mass="55982">MVMFFVRRLLTSSLVVLVSTFVMYVLVSIAIDPLADLRTSTAQNKEQLIEQRRQLLQLDESVFHRYFDWLGGAAGCVVGQCDLGSNWQTNQQVSDLLSGAILTTLQLVSLATVLAILIGVFVGIVSALRQYSGFDYSITFVSFLLYSLPTFWVAVLLKQFLAIGFNDFLADPSIAWWFYVVCVLLAGVTLMAALGGTATNRLRNFAIAGGATLAVLLYVELTDFISNPTLGIVGVAVLSIGAALCVTILSTGLGDRRSLYAALTVAGLGIALYQPMRFFWYYAGASWPIVIGMGLLAVVVGGLVGFLWGGPDRSTVVRTAALTALPVAFLLFIDRLFSTWDVYVNHVRIGGRPISTSGRRTPNFDGNFWMQTLDLFGHLLLPTLTLTLISFAAYTRYARASTLEVLNQDYIRTARAKGLTERTVIMRHAFRNALIPLASIVPVDIITLIGGAVITERIFGWRGMGFLFVDSLGKNVIDPIMAYLLVVAILAVVANFVADLVYAVLDPRIRVNA</sequence>
<dbReference type="PANTHER" id="PTHR43163">
    <property type="entry name" value="DIPEPTIDE TRANSPORT SYSTEM PERMEASE PROTEIN DPPB-RELATED"/>
    <property type="match status" value="1"/>
</dbReference>
<dbReference type="SUPFAM" id="SSF161098">
    <property type="entry name" value="MetI-like"/>
    <property type="match status" value="1"/>
</dbReference>
<evidence type="ECO:0000313" key="9">
    <source>
        <dbReference type="EMBL" id="NEN80065.1"/>
    </source>
</evidence>
<feature type="transmembrane region" description="Helical" evidence="7">
    <location>
        <begin position="140"/>
        <end position="162"/>
    </location>
</feature>
<keyword evidence="5 7" id="KW-1133">Transmembrane helix</keyword>
<dbReference type="Pfam" id="PF00528">
    <property type="entry name" value="BPD_transp_1"/>
    <property type="match status" value="1"/>
</dbReference>
<feature type="transmembrane region" description="Helical" evidence="7">
    <location>
        <begin position="202"/>
        <end position="219"/>
    </location>
</feature>
<feature type="transmembrane region" description="Helical" evidence="7">
    <location>
        <begin position="434"/>
        <end position="460"/>
    </location>
</feature>
<keyword evidence="2 7" id="KW-0813">Transport</keyword>
<dbReference type="InterPro" id="IPR045621">
    <property type="entry name" value="BPD_transp_1_N"/>
</dbReference>
<dbReference type="PROSITE" id="PS50928">
    <property type="entry name" value="ABC_TM1"/>
    <property type="match status" value="1"/>
</dbReference>
<evidence type="ECO:0000313" key="10">
    <source>
        <dbReference type="Proteomes" id="UP000468687"/>
    </source>
</evidence>
<organism evidence="9 10">
    <name type="scientific">Nocardioides zeae</name>
    <dbReference type="NCBI Taxonomy" id="1457234"/>
    <lineage>
        <taxon>Bacteria</taxon>
        <taxon>Bacillati</taxon>
        <taxon>Actinomycetota</taxon>
        <taxon>Actinomycetes</taxon>
        <taxon>Propionibacteriales</taxon>
        <taxon>Nocardioidaceae</taxon>
        <taxon>Nocardioides</taxon>
    </lineage>
</organism>
<dbReference type="GO" id="GO:0055085">
    <property type="term" value="P:transmembrane transport"/>
    <property type="evidence" value="ECO:0007669"/>
    <property type="project" value="InterPro"/>
</dbReference>
<dbReference type="EMBL" id="JAAGXA010000014">
    <property type="protein sequence ID" value="NEN80065.1"/>
    <property type="molecule type" value="Genomic_DNA"/>
</dbReference>
<dbReference type="Pfam" id="PF19300">
    <property type="entry name" value="BPD_transp_1_N"/>
    <property type="match status" value="1"/>
</dbReference>
<feature type="transmembrane region" description="Helical" evidence="7">
    <location>
        <begin position="289"/>
        <end position="308"/>
    </location>
</feature>
<evidence type="ECO:0000256" key="5">
    <source>
        <dbReference type="ARBA" id="ARBA00022989"/>
    </source>
</evidence>
<keyword evidence="6 7" id="KW-0472">Membrane</keyword>
<evidence type="ECO:0000256" key="3">
    <source>
        <dbReference type="ARBA" id="ARBA00022475"/>
    </source>
</evidence>
<feature type="transmembrane region" description="Helical" evidence="7">
    <location>
        <begin position="260"/>
        <end position="283"/>
    </location>
</feature>
<evidence type="ECO:0000259" key="8">
    <source>
        <dbReference type="PROSITE" id="PS50928"/>
    </source>
</evidence>
<accession>A0A6P0HRR6</accession>
<dbReference type="InterPro" id="IPR000515">
    <property type="entry name" value="MetI-like"/>
</dbReference>
<feature type="transmembrane region" description="Helical" evidence="7">
    <location>
        <begin position="375"/>
        <end position="394"/>
    </location>
</feature>
<dbReference type="AlphaFoldDB" id="A0A6P0HRR6"/>
<evidence type="ECO:0000256" key="6">
    <source>
        <dbReference type="ARBA" id="ARBA00023136"/>
    </source>
</evidence>
<feature type="transmembrane region" description="Helical" evidence="7">
    <location>
        <begin position="107"/>
        <end position="128"/>
    </location>
</feature>
<keyword evidence="10" id="KW-1185">Reference proteome</keyword>
<dbReference type="CDD" id="cd06261">
    <property type="entry name" value="TM_PBP2"/>
    <property type="match status" value="1"/>
</dbReference>
<dbReference type="Proteomes" id="UP000468687">
    <property type="component" value="Unassembled WGS sequence"/>
</dbReference>
<feature type="transmembrane region" description="Helical" evidence="7">
    <location>
        <begin position="174"/>
        <end position="195"/>
    </location>
</feature>
<evidence type="ECO:0000256" key="2">
    <source>
        <dbReference type="ARBA" id="ARBA00022448"/>
    </source>
</evidence>